<keyword evidence="3" id="KW-0547">Nucleotide-binding</keyword>
<feature type="transmembrane region" description="Helical" evidence="8">
    <location>
        <begin position="242"/>
        <end position="263"/>
    </location>
</feature>
<organism evidence="11 12">
    <name type="scientific">Streptosporangium brasiliense</name>
    <dbReference type="NCBI Taxonomy" id="47480"/>
    <lineage>
        <taxon>Bacteria</taxon>
        <taxon>Bacillati</taxon>
        <taxon>Actinomycetota</taxon>
        <taxon>Actinomycetes</taxon>
        <taxon>Streptosporangiales</taxon>
        <taxon>Streptosporangiaceae</taxon>
        <taxon>Streptosporangium</taxon>
    </lineage>
</organism>
<feature type="transmembrane region" description="Helical" evidence="8">
    <location>
        <begin position="54"/>
        <end position="75"/>
    </location>
</feature>
<evidence type="ECO:0000256" key="3">
    <source>
        <dbReference type="ARBA" id="ARBA00022741"/>
    </source>
</evidence>
<name>A0ABT9RM60_9ACTN</name>
<evidence type="ECO:0000256" key="6">
    <source>
        <dbReference type="ARBA" id="ARBA00023136"/>
    </source>
</evidence>
<dbReference type="InterPro" id="IPR011527">
    <property type="entry name" value="ABC1_TM_dom"/>
</dbReference>
<dbReference type="PROSITE" id="PS00211">
    <property type="entry name" value="ABC_TRANSPORTER_1"/>
    <property type="match status" value="1"/>
</dbReference>
<evidence type="ECO:0000256" key="1">
    <source>
        <dbReference type="ARBA" id="ARBA00004651"/>
    </source>
</evidence>
<evidence type="ECO:0000256" key="7">
    <source>
        <dbReference type="SAM" id="MobiDB-lite"/>
    </source>
</evidence>
<dbReference type="InterPro" id="IPR039421">
    <property type="entry name" value="Type_1_exporter"/>
</dbReference>
<dbReference type="Gene3D" id="1.20.1560.10">
    <property type="entry name" value="ABC transporter type 1, transmembrane domain"/>
    <property type="match status" value="1"/>
</dbReference>
<proteinExistence type="predicted"/>
<dbReference type="Proteomes" id="UP001230426">
    <property type="component" value="Unassembled WGS sequence"/>
</dbReference>
<evidence type="ECO:0000313" key="11">
    <source>
        <dbReference type="EMBL" id="MDP9870158.1"/>
    </source>
</evidence>
<keyword evidence="12" id="KW-1185">Reference proteome</keyword>
<dbReference type="PROSITE" id="PS50893">
    <property type="entry name" value="ABC_TRANSPORTER_2"/>
    <property type="match status" value="1"/>
</dbReference>
<feature type="region of interest" description="Disordered" evidence="7">
    <location>
        <begin position="567"/>
        <end position="614"/>
    </location>
</feature>
<dbReference type="InterPro" id="IPR027417">
    <property type="entry name" value="P-loop_NTPase"/>
</dbReference>
<feature type="transmembrane region" description="Helical" evidence="8">
    <location>
        <begin position="158"/>
        <end position="176"/>
    </location>
</feature>
<protein>
    <submittedName>
        <fullName evidence="11">ATP-binding cassette subfamily B protein</fullName>
    </submittedName>
</protein>
<dbReference type="SUPFAM" id="SSF52540">
    <property type="entry name" value="P-loop containing nucleoside triphosphate hydrolases"/>
    <property type="match status" value="1"/>
</dbReference>
<evidence type="ECO:0000313" key="12">
    <source>
        <dbReference type="Proteomes" id="UP001230426"/>
    </source>
</evidence>
<dbReference type="GO" id="GO:0005524">
    <property type="term" value="F:ATP binding"/>
    <property type="evidence" value="ECO:0007669"/>
    <property type="project" value="UniProtKB-KW"/>
</dbReference>
<evidence type="ECO:0000256" key="4">
    <source>
        <dbReference type="ARBA" id="ARBA00022840"/>
    </source>
</evidence>
<feature type="compositionally biased region" description="Acidic residues" evidence="7">
    <location>
        <begin position="585"/>
        <end position="607"/>
    </location>
</feature>
<accession>A0ABT9RM60</accession>
<dbReference type="Pfam" id="PF00664">
    <property type="entry name" value="ABC_membrane"/>
    <property type="match status" value="1"/>
</dbReference>
<feature type="transmembrane region" description="Helical" evidence="8">
    <location>
        <begin position="275"/>
        <end position="299"/>
    </location>
</feature>
<reference evidence="11 12" key="1">
    <citation type="submission" date="2023-07" db="EMBL/GenBank/DDBJ databases">
        <title>Sequencing the genomes of 1000 actinobacteria strains.</title>
        <authorList>
            <person name="Klenk H.-P."/>
        </authorList>
    </citation>
    <scope>NUCLEOTIDE SEQUENCE [LARGE SCALE GENOMIC DNA]</scope>
    <source>
        <strain evidence="11 12">DSM 44109</strain>
    </source>
</reference>
<evidence type="ECO:0000256" key="5">
    <source>
        <dbReference type="ARBA" id="ARBA00022989"/>
    </source>
</evidence>
<feature type="domain" description="ABC transmembrane type-1" evidence="10">
    <location>
        <begin position="25"/>
        <end position="301"/>
    </location>
</feature>
<dbReference type="Pfam" id="PF00005">
    <property type="entry name" value="ABC_tran"/>
    <property type="match status" value="1"/>
</dbReference>
<keyword evidence="6 8" id="KW-0472">Membrane</keyword>
<comment type="subcellular location">
    <subcellularLocation>
        <location evidence="1">Cell membrane</location>
        <topology evidence="1">Multi-pass membrane protein</topology>
    </subcellularLocation>
</comment>
<dbReference type="PANTHER" id="PTHR43394:SF1">
    <property type="entry name" value="ATP-BINDING CASSETTE SUB-FAMILY B MEMBER 10, MITOCHONDRIAL"/>
    <property type="match status" value="1"/>
</dbReference>
<evidence type="ECO:0000259" key="10">
    <source>
        <dbReference type="PROSITE" id="PS50929"/>
    </source>
</evidence>
<dbReference type="InterPro" id="IPR036640">
    <property type="entry name" value="ABC1_TM_sf"/>
</dbReference>
<dbReference type="CDD" id="cd18543">
    <property type="entry name" value="ABC_6TM_Rv0194_D1_like"/>
    <property type="match status" value="1"/>
</dbReference>
<dbReference type="EMBL" id="JAUSRB010000002">
    <property type="protein sequence ID" value="MDP9870158.1"/>
    <property type="molecule type" value="Genomic_DNA"/>
</dbReference>
<comment type="caution">
    <text evidence="11">The sequence shown here is derived from an EMBL/GenBank/DDBJ whole genome shotgun (WGS) entry which is preliminary data.</text>
</comment>
<feature type="transmembrane region" description="Helical" evidence="8">
    <location>
        <begin position="20"/>
        <end position="39"/>
    </location>
</feature>
<keyword evidence="4 11" id="KW-0067">ATP-binding</keyword>
<evidence type="ECO:0000256" key="8">
    <source>
        <dbReference type="SAM" id="Phobius"/>
    </source>
</evidence>
<dbReference type="PROSITE" id="PS50929">
    <property type="entry name" value="ABC_TM1F"/>
    <property type="match status" value="1"/>
</dbReference>
<dbReference type="SUPFAM" id="SSF90123">
    <property type="entry name" value="ABC transporter transmembrane region"/>
    <property type="match status" value="1"/>
</dbReference>
<dbReference type="RefSeq" id="WP_306875046.1">
    <property type="nucleotide sequence ID" value="NZ_JAUSRB010000002.1"/>
</dbReference>
<feature type="domain" description="ABC transporter" evidence="9">
    <location>
        <begin position="333"/>
        <end position="567"/>
    </location>
</feature>
<keyword evidence="5 8" id="KW-1133">Transmembrane helix</keyword>
<gene>
    <name evidence="11" type="ORF">J2S55_009424</name>
</gene>
<dbReference type="InterPro" id="IPR003593">
    <property type="entry name" value="AAA+_ATPase"/>
</dbReference>
<dbReference type="SMART" id="SM00382">
    <property type="entry name" value="AAA"/>
    <property type="match status" value="1"/>
</dbReference>
<evidence type="ECO:0000256" key="2">
    <source>
        <dbReference type="ARBA" id="ARBA00022692"/>
    </source>
</evidence>
<keyword evidence="2 8" id="KW-0812">Transmembrane</keyword>
<evidence type="ECO:0000259" key="9">
    <source>
        <dbReference type="PROSITE" id="PS50893"/>
    </source>
</evidence>
<sequence>MDSLWRMKSYLRPYTTRLLLIWIPAFAGIAIGIVIPLIGKEIIDGPVARGDTGALLPLALLALALGVIEALLIFLRRWFLADAVLGLETTIRDDLYRHLQRLPMSFHGAWQSGQLLSRATTDLSAIRRFLGFGLLFLVLIIVQIVTVTGLLLQMYWPLGLLVAVSAVPVVVTSLRFERSYITVSRQVQDEQGDLATVIEESAVGIRTIKAFGRGRHVSGVFDDGARKIYRTSMEKVRLSARFFTFLEVIPNVTLASVLLLGALAVGSGSLTLGTLVAFTTLMLQLVWPVSALGFILVMAQEAMTSADRVMEVLDTDPEIAGGTDVIEHPRGHLRFEGVEFRFPGAEKPVLRDVWLEVRPGETVAIVGATGSGKTTLTALVPRLYDVSAGRVTIDGHDVRDLSLPALRSMVATAFEEPTLFSMSVRENLTLGRHDATEEEIEQALRVAQAGFVHQLPWGLETRIGEQGMSLSGGQRQRLALARAVLSRPKVLVLDDTLSALDVETEALVEEALRHVLRDATGIVVAHRASTVLLADKVALLLDGTIAHVGRHHELMASVPEYRSLLSADLDDTPEGPSRPDGPDGAPDDLDGLDGELDDLDGELDGGLDSEGALR</sequence>
<dbReference type="InterPro" id="IPR003439">
    <property type="entry name" value="ABC_transporter-like_ATP-bd"/>
</dbReference>
<dbReference type="InterPro" id="IPR017871">
    <property type="entry name" value="ABC_transporter-like_CS"/>
</dbReference>
<dbReference type="PANTHER" id="PTHR43394">
    <property type="entry name" value="ATP-DEPENDENT PERMEASE MDL1, MITOCHONDRIAL"/>
    <property type="match status" value="1"/>
</dbReference>
<dbReference type="Gene3D" id="3.40.50.300">
    <property type="entry name" value="P-loop containing nucleotide triphosphate hydrolases"/>
    <property type="match status" value="1"/>
</dbReference>
<feature type="transmembrane region" description="Helical" evidence="8">
    <location>
        <begin position="129"/>
        <end position="152"/>
    </location>
</feature>